<evidence type="ECO:0000313" key="2">
    <source>
        <dbReference type="EMBL" id="CAB3384354.1"/>
    </source>
</evidence>
<name>A0A8S1DV16_9INSE</name>
<keyword evidence="1" id="KW-0732">Signal</keyword>
<gene>
    <name evidence="2" type="ORF">CLODIP_2_CD10537</name>
</gene>
<sequence>MHPVNAIAFCVLFVALLIKRPGALISWNYGGHRVEQENHAAVVGEAKYMRKKEMITSANSRAIVFASLRLALVR</sequence>
<dbReference type="EMBL" id="CADEPI010000346">
    <property type="protein sequence ID" value="CAB3384354.1"/>
    <property type="molecule type" value="Genomic_DNA"/>
</dbReference>
<accession>A0A8S1DV16</accession>
<reference evidence="2 3" key="1">
    <citation type="submission" date="2020-04" db="EMBL/GenBank/DDBJ databases">
        <authorList>
            <person name="Alioto T."/>
            <person name="Alioto T."/>
            <person name="Gomez Garrido J."/>
        </authorList>
    </citation>
    <scope>NUCLEOTIDE SEQUENCE [LARGE SCALE GENOMIC DNA]</scope>
</reference>
<evidence type="ECO:0000256" key="1">
    <source>
        <dbReference type="SAM" id="SignalP"/>
    </source>
</evidence>
<feature type="signal peptide" evidence="1">
    <location>
        <begin position="1"/>
        <end position="25"/>
    </location>
</feature>
<proteinExistence type="predicted"/>
<evidence type="ECO:0000313" key="3">
    <source>
        <dbReference type="Proteomes" id="UP000494165"/>
    </source>
</evidence>
<dbReference type="AlphaFoldDB" id="A0A8S1DV16"/>
<keyword evidence="3" id="KW-1185">Reference proteome</keyword>
<comment type="caution">
    <text evidence="2">The sequence shown here is derived from an EMBL/GenBank/DDBJ whole genome shotgun (WGS) entry which is preliminary data.</text>
</comment>
<evidence type="ECO:0008006" key="4">
    <source>
        <dbReference type="Google" id="ProtNLM"/>
    </source>
</evidence>
<organism evidence="2 3">
    <name type="scientific">Cloeon dipterum</name>
    <dbReference type="NCBI Taxonomy" id="197152"/>
    <lineage>
        <taxon>Eukaryota</taxon>
        <taxon>Metazoa</taxon>
        <taxon>Ecdysozoa</taxon>
        <taxon>Arthropoda</taxon>
        <taxon>Hexapoda</taxon>
        <taxon>Insecta</taxon>
        <taxon>Pterygota</taxon>
        <taxon>Palaeoptera</taxon>
        <taxon>Ephemeroptera</taxon>
        <taxon>Pisciforma</taxon>
        <taxon>Baetidae</taxon>
        <taxon>Cloeon</taxon>
    </lineage>
</organism>
<feature type="chain" id="PRO_5035867556" description="Secreted protein" evidence="1">
    <location>
        <begin position="26"/>
        <end position="74"/>
    </location>
</feature>
<dbReference type="Proteomes" id="UP000494165">
    <property type="component" value="Unassembled WGS sequence"/>
</dbReference>
<protein>
    <recommendedName>
        <fullName evidence="4">Secreted protein</fullName>
    </recommendedName>
</protein>